<evidence type="ECO:0000256" key="3">
    <source>
        <dbReference type="PIRSR" id="PIRSR605511-2"/>
    </source>
</evidence>
<dbReference type="InterPro" id="IPR011042">
    <property type="entry name" value="6-blade_b-propeller_TolB-like"/>
</dbReference>
<protein>
    <submittedName>
        <fullName evidence="6">Gluconolactonase</fullName>
        <ecNumber evidence="6">3.1.1.17</ecNumber>
    </submittedName>
</protein>
<dbReference type="GO" id="GO:0004341">
    <property type="term" value="F:gluconolactonase activity"/>
    <property type="evidence" value="ECO:0007669"/>
    <property type="project" value="UniProtKB-EC"/>
</dbReference>
<gene>
    <name evidence="6" type="ORF">FHU40_001487</name>
</gene>
<proteinExistence type="predicted"/>
<comment type="caution">
    <text evidence="6">The sequence shown here is derived from an EMBL/GenBank/DDBJ whole genome shotgun (WGS) entry which is preliminary data.</text>
</comment>
<feature type="binding site" evidence="3">
    <location>
        <position position="223"/>
    </location>
    <ligand>
        <name>a divalent metal cation</name>
        <dbReference type="ChEBI" id="CHEBI:60240"/>
    </ligand>
</feature>
<dbReference type="EMBL" id="JACHWR010000001">
    <property type="protein sequence ID" value="MBB3041686.1"/>
    <property type="molecule type" value="Genomic_DNA"/>
</dbReference>
<sequence length="313" mass="32237">MSTEPSMVVSAPRVLTDGLLFPEGPVCLPGGDLVVCELAGRRVTRISPAGERTVVADFPGAPNGLVLDRGGALLVCDNGGRWVAEEHVGLDEGPGDQPGLLWRLDLGGELTPLLEEIDGLPLTSPNDLCFGPDGSLWFSDPVWPGPDGAVPPGRVGYRGADGAAAWVHDGLRYPNGLGVTPDGSALIVAESYTSWLHRFPILGGGRLGEPERFAHLGAGTLPDGLCFDAEGRVIVAGAGTGSVVVFSPEGAELGRIPFGNDVTNVCFGGPDRRTLYVTEAGLGRVSALTWEVAGHPVPYQPGFAAAGSSTAGS</sequence>
<dbReference type="PANTHER" id="PTHR47572">
    <property type="entry name" value="LIPOPROTEIN-RELATED"/>
    <property type="match status" value="1"/>
</dbReference>
<dbReference type="SUPFAM" id="SSF63829">
    <property type="entry name" value="Calcium-dependent phosphotriesterase"/>
    <property type="match status" value="1"/>
</dbReference>
<feature type="domain" description="SMP-30/Gluconolactonase/LRE-like region" evidence="5">
    <location>
        <begin position="21"/>
        <end position="280"/>
    </location>
</feature>
<evidence type="ECO:0000256" key="1">
    <source>
        <dbReference type="ARBA" id="ARBA00022737"/>
    </source>
</evidence>
<keyword evidence="1" id="KW-0677">Repeat</keyword>
<dbReference type="RefSeq" id="WP_183591564.1">
    <property type="nucleotide sequence ID" value="NZ_JACHWR010000001.1"/>
</dbReference>
<keyword evidence="3" id="KW-0479">Metal-binding</keyword>
<dbReference type="AlphaFoldDB" id="A0A7W4Z1A9"/>
<evidence type="ECO:0000256" key="4">
    <source>
        <dbReference type="PROSITE-ProRule" id="PRU00504"/>
    </source>
</evidence>
<evidence type="ECO:0000313" key="7">
    <source>
        <dbReference type="Proteomes" id="UP000589626"/>
    </source>
</evidence>
<comment type="cofactor">
    <cofactor evidence="3">
        <name>Zn(2+)</name>
        <dbReference type="ChEBI" id="CHEBI:29105"/>
    </cofactor>
    <text evidence="3">Binds 1 divalent metal cation per subunit.</text>
</comment>
<dbReference type="Pfam" id="PF08450">
    <property type="entry name" value="SGL"/>
    <property type="match status" value="1"/>
</dbReference>
<evidence type="ECO:0000259" key="5">
    <source>
        <dbReference type="Pfam" id="PF08450"/>
    </source>
</evidence>
<feature type="binding site" evidence="3">
    <location>
        <position position="175"/>
    </location>
    <ligand>
        <name>a divalent metal cation</name>
        <dbReference type="ChEBI" id="CHEBI:60240"/>
    </ligand>
</feature>
<dbReference type="InterPro" id="IPR005511">
    <property type="entry name" value="SMP-30"/>
</dbReference>
<dbReference type="Proteomes" id="UP000589626">
    <property type="component" value="Unassembled WGS sequence"/>
</dbReference>
<keyword evidence="3" id="KW-0862">Zinc</keyword>
<name>A0A7W4Z1A9_9ACTN</name>
<dbReference type="InterPro" id="IPR051262">
    <property type="entry name" value="SMP-30/CGR1_Lactonase"/>
</dbReference>
<keyword evidence="7" id="KW-1185">Reference proteome</keyword>
<organism evidence="6 7">
    <name type="scientific">Nocardioides soli</name>
    <dbReference type="NCBI Taxonomy" id="1036020"/>
    <lineage>
        <taxon>Bacteria</taxon>
        <taxon>Bacillati</taxon>
        <taxon>Actinomycetota</taxon>
        <taxon>Actinomycetes</taxon>
        <taxon>Propionibacteriales</taxon>
        <taxon>Nocardioidaceae</taxon>
        <taxon>Nocardioides</taxon>
    </lineage>
</organism>
<dbReference type="PROSITE" id="PS51125">
    <property type="entry name" value="NHL"/>
    <property type="match status" value="1"/>
</dbReference>
<accession>A0A7W4Z1A9</accession>
<evidence type="ECO:0000313" key="6">
    <source>
        <dbReference type="EMBL" id="MBB3041686.1"/>
    </source>
</evidence>
<dbReference type="GO" id="GO:0046872">
    <property type="term" value="F:metal ion binding"/>
    <property type="evidence" value="ECO:0007669"/>
    <property type="project" value="UniProtKB-KW"/>
</dbReference>
<dbReference type="Gene3D" id="2.120.10.30">
    <property type="entry name" value="TolB, C-terminal domain"/>
    <property type="match status" value="1"/>
</dbReference>
<dbReference type="InterPro" id="IPR013658">
    <property type="entry name" value="SGL"/>
</dbReference>
<dbReference type="InterPro" id="IPR001258">
    <property type="entry name" value="NHL_repeat"/>
</dbReference>
<dbReference type="PRINTS" id="PR01790">
    <property type="entry name" value="SMP30FAMILY"/>
</dbReference>
<feature type="repeat" description="NHL" evidence="4">
    <location>
        <begin position="220"/>
        <end position="249"/>
    </location>
</feature>
<keyword evidence="6" id="KW-0378">Hydrolase</keyword>
<reference evidence="6 7" key="1">
    <citation type="submission" date="2020-08" db="EMBL/GenBank/DDBJ databases">
        <title>Sequencing the genomes of 1000 actinobacteria strains.</title>
        <authorList>
            <person name="Klenk H.-P."/>
        </authorList>
    </citation>
    <scope>NUCLEOTIDE SEQUENCE [LARGE SCALE GENOMIC DNA]</scope>
    <source>
        <strain evidence="6 7">DSM 105498</strain>
    </source>
</reference>
<dbReference type="PANTHER" id="PTHR47572:SF5">
    <property type="entry name" value="BLR2277 PROTEIN"/>
    <property type="match status" value="1"/>
</dbReference>
<dbReference type="EC" id="3.1.1.17" evidence="6"/>
<feature type="active site" description="Proton donor/acceptor" evidence="2">
    <location>
        <position position="223"/>
    </location>
</feature>
<evidence type="ECO:0000256" key="2">
    <source>
        <dbReference type="PIRSR" id="PIRSR605511-1"/>
    </source>
</evidence>